<reference evidence="3" key="2">
    <citation type="submission" date="2019-09" db="UniProtKB">
        <authorList>
            <consortium name="WormBaseParasite"/>
        </authorList>
    </citation>
    <scope>IDENTIFICATION</scope>
</reference>
<dbReference type="EMBL" id="UZAH01026007">
    <property type="protein sequence ID" value="VDO74141.1"/>
    <property type="molecule type" value="Genomic_DNA"/>
</dbReference>
<evidence type="ECO:0000313" key="3">
    <source>
        <dbReference type="WBParaSite" id="HPBE_0000791901-mRNA-1"/>
    </source>
</evidence>
<keyword evidence="2" id="KW-1185">Reference proteome</keyword>
<accession>A0A183FL33</accession>
<accession>A0A3P7XIE1</accession>
<reference evidence="1 2" key="1">
    <citation type="submission" date="2018-11" db="EMBL/GenBank/DDBJ databases">
        <authorList>
            <consortium name="Pathogen Informatics"/>
        </authorList>
    </citation>
    <scope>NUCLEOTIDE SEQUENCE [LARGE SCALE GENOMIC DNA]</scope>
</reference>
<proteinExistence type="predicted"/>
<name>A0A183FL33_HELPZ</name>
<organism evidence="2 3">
    <name type="scientific">Heligmosomoides polygyrus</name>
    <name type="common">Parasitic roundworm</name>
    <dbReference type="NCBI Taxonomy" id="6339"/>
    <lineage>
        <taxon>Eukaryota</taxon>
        <taxon>Metazoa</taxon>
        <taxon>Ecdysozoa</taxon>
        <taxon>Nematoda</taxon>
        <taxon>Chromadorea</taxon>
        <taxon>Rhabditida</taxon>
        <taxon>Rhabditina</taxon>
        <taxon>Rhabditomorpha</taxon>
        <taxon>Strongyloidea</taxon>
        <taxon>Heligmosomidae</taxon>
        <taxon>Heligmosomoides</taxon>
    </lineage>
</organism>
<dbReference type="Proteomes" id="UP000050761">
    <property type="component" value="Unassembled WGS sequence"/>
</dbReference>
<protein>
    <submittedName>
        <fullName evidence="3">Transposase</fullName>
    </submittedName>
</protein>
<dbReference type="AlphaFoldDB" id="A0A183FL33"/>
<evidence type="ECO:0000313" key="1">
    <source>
        <dbReference type="EMBL" id="VDO74141.1"/>
    </source>
</evidence>
<dbReference type="WBParaSite" id="HPBE_0000791901-mRNA-1">
    <property type="protein sequence ID" value="HPBE_0000791901-mRNA-1"/>
    <property type="gene ID" value="HPBE_0000791901"/>
</dbReference>
<evidence type="ECO:0000313" key="2">
    <source>
        <dbReference type="Proteomes" id="UP000050761"/>
    </source>
</evidence>
<sequence length="84" mass="9086">MRLACDVALELRPGAGPLKLFTTVLASRSSGESHQGSPFSRIAAGRIEYEGAAILNSRIPKRWLDVSSKGRHPKVARRTDGSVK</sequence>
<gene>
    <name evidence="1" type="ORF">HPBE_LOCUS7920</name>
</gene>